<dbReference type="Pfam" id="PF05050">
    <property type="entry name" value="Methyltransf_21"/>
    <property type="match status" value="1"/>
</dbReference>
<dbReference type="SUPFAM" id="SSF53335">
    <property type="entry name" value="S-adenosyl-L-methionine-dependent methyltransferases"/>
    <property type="match status" value="1"/>
</dbReference>
<dbReference type="OrthoDB" id="430136at2759"/>
<dbReference type="Proteomes" id="UP000014760">
    <property type="component" value="Unassembled WGS sequence"/>
</dbReference>
<dbReference type="AlphaFoldDB" id="R7V621"/>
<evidence type="ECO:0000313" key="3">
    <source>
        <dbReference type="EMBL" id="ELU14029.1"/>
    </source>
</evidence>
<reference evidence="5" key="1">
    <citation type="submission" date="2012-12" db="EMBL/GenBank/DDBJ databases">
        <authorList>
            <person name="Hellsten U."/>
            <person name="Grimwood J."/>
            <person name="Chapman J.A."/>
            <person name="Shapiro H."/>
            <person name="Aerts A."/>
            <person name="Otillar R.P."/>
            <person name="Terry A.Y."/>
            <person name="Boore J.L."/>
            <person name="Simakov O."/>
            <person name="Marletaz F."/>
            <person name="Cho S.-J."/>
            <person name="Edsinger-Gonzales E."/>
            <person name="Havlak P."/>
            <person name="Kuo D.-H."/>
            <person name="Larsson T."/>
            <person name="Lv J."/>
            <person name="Arendt D."/>
            <person name="Savage R."/>
            <person name="Osoegawa K."/>
            <person name="de Jong P."/>
            <person name="Lindberg D.R."/>
            <person name="Seaver E.C."/>
            <person name="Weisblat D.A."/>
            <person name="Putnam N.H."/>
            <person name="Grigoriev I.V."/>
            <person name="Rokhsar D.S."/>
        </authorList>
    </citation>
    <scope>NUCLEOTIDE SEQUENCE</scope>
    <source>
        <strain evidence="5">I ESC-2004</strain>
    </source>
</reference>
<keyword evidence="1" id="KW-0812">Transmembrane</keyword>
<dbReference type="PANTHER" id="PTHR34203">
    <property type="entry name" value="METHYLTRANSFERASE, FKBM FAMILY PROTEIN"/>
    <property type="match status" value="1"/>
</dbReference>
<dbReference type="EnsemblMetazoa" id="CapteT197017">
    <property type="protein sequence ID" value="CapteP197017"/>
    <property type="gene ID" value="CapteG197017"/>
</dbReference>
<proteinExistence type="predicted"/>
<keyword evidence="1" id="KW-1133">Transmembrane helix</keyword>
<dbReference type="EMBL" id="KB294813">
    <property type="protein sequence ID" value="ELU14029.1"/>
    <property type="molecule type" value="Genomic_DNA"/>
</dbReference>
<sequence length="358" mass="40734">MTRRAHVAATTVIVIFLVYFAVDVIPGYASEQEFKTNEEFPLTRNEHHSREVSTTLEAVDLSRSTMLAEDYISSENEDENWLKSVEVGDCPLDSFDLHDVEATGDEMECVALRVVPKVDVCLHPVESDIYVSGSIRDTGIWEEHIVQKFQQVLTQHPNIEVIDLGANIGMYTLIAAAMGHNVLALEPNENSIKRMDTALVRNSLTNKVIILHNALTDHCGPVELIGSDHNQGDVRVKVSVNASLQSITLDSLVQIDPERKAVALKIDIQGYEHKVMQRASRFFEAYDIAYVFMEWVLLREYYVTEEHRSRDKQLVESAILFFTQRGFVPFSAISHKKLHPDFWFGWPEDVLWVGNKYI</sequence>
<evidence type="ECO:0000313" key="4">
    <source>
        <dbReference type="EnsemblMetazoa" id="CapteP197017"/>
    </source>
</evidence>
<keyword evidence="5" id="KW-1185">Reference proteome</keyword>
<evidence type="ECO:0000256" key="1">
    <source>
        <dbReference type="SAM" id="Phobius"/>
    </source>
</evidence>
<organism evidence="3">
    <name type="scientific">Capitella teleta</name>
    <name type="common">Polychaete worm</name>
    <dbReference type="NCBI Taxonomy" id="283909"/>
    <lineage>
        <taxon>Eukaryota</taxon>
        <taxon>Metazoa</taxon>
        <taxon>Spiralia</taxon>
        <taxon>Lophotrochozoa</taxon>
        <taxon>Annelida</taxon>
        <taxon>Polychaeta</taxon>
        <taxon>Sedentaria</taxon>
        <taxon>Scolecida</taxon>
        <taxon>Capitellidae</taxon>
        <taxon>Capitella</taxon>
    </lineage>
</organism>
<dbReference type="InterPro" id="IPR029063">
    <property type="entry name" value="SAM-dependent_MTases_sf"/>
</dbReference>
<keyword evidence="1" id="KW-0472">Membrane</keyword>
<reference evidence="3 5" key="2">
    <citation type="journal article" date="2013" name="Nature">
        <title>Insights into bilaterian evolution from three spiralian genomes.</title>
        <authorList>
            <person name="Simakov O."/>
            <person name="Marletaz F."/>
            <person name="Cho S.J."/>
            <person name="Edsinger-Gonzales E."/>
            <person name="Havlak P."/>
            <person name="Hellsten U."/>
            <person name="Kuo D.H."/>
            <person name="Larsson T."/>
            <person name="Lv J."/>
            <person name="Arendt D."/>
            <person name="Savage R."/>
            <person name="Osoegawa K."/>
            <person name="de Jong P."/>
            <person name="Grimwood J."/>
            <person name="Chapman J.A."/>
            <person name="Shapiro H."/>
            <person name="Aerts A."/>
            <person name="Otillar R.P."/>
            <person name="Terry A.Y."/>
            <person name="Boore J.L."/>
            <person name="Grigoriev I.V."/>
            <person name="Lindberg D.R."/>
            <person name="Seaver E.C."/>
            <person name="Weisblat D.A."/>
            <person name="Putnam N.H."/>
            <person name="Rokhsar D.S."/>
        </authorList>
    </citation>
    <scope>NUCLEOTIDE SEQUENCE</scope>
    <source>
        <strain evidence="3 5">I ESC-2004</strain>
    </source>
</reference>
<dbReference type="EMBL" id="AMQN01004966">
    <property type="status" value="NOT_ANNOTATED_CDS"/>
    <property type="molecule type" value="Genomic_DNA"/>
</dbReference>
<dbReference type="PANTHER" id="PTHR34203:SF15">
    <property type="entry name" value="SLL1173 PROTEIN"/>
    <property type="match status" value="1"/>
</dbReference>
<dbReference type="Gene3D" id="3.40.50.150">
    <property type="entry name" value="Vaccinia Virus protein VP39"/>
    <property type="match status" value="1"/>
</dbReference>
<dbReference type="HOGENOM" id="CLU_774438_0_0_1"/>
<feature type="transmembrane region" description="Helical" evidence="1">
    <location>
        <begin position="7"/>
        <end position="29"/>
    </location>
</feature>
<evidence type="ECO:0000313" key="5">
    <source>
        <dbReference type="Proteomes" id="UP000014760"/>
    </source>
</evidence>
<dbReference type="OMA" id="TINICTH"/>
<gene>
    <name evidence="3" type="ORF">CAPTEDRAFT_197017</name>
</gene>
<accession>R7V621</accession>
<protein>
    <recommendedName>
        <fullName evidence="2">Methyltransferase FkbM domain-containing protein</fullName>
    </recommendedName>
</protein>
<reference evidence="4" key="3">
    <citation type="submission" date="2015-06" db="UniProtKB">
        <authorList>
            <consortium name="EnsemblMetazoa"/>
        </authorList>
    </citation>
    <scope>IDENTIFICATION</scope>
</reference>
<dbReference type="InterPro" id="IPR006342">
    <property type="entry name" value="FkbM_mtfrase"/>
</dbReference>
<dbReference type="NCBIfam" id="TIGR01444">
    <property type="entry name" value="fkbM_fam"/>
    <property type="match status" value="1"/>
</dbReference>
<dbReference type="InterPro" id="IPR052514">
    <property type="entry name" value="SAM-dependent_MTase"/>
</dbReference>
<feature type="domain" description="Methyltransferase FkbM" evidence="2">
    <location>
        <begin position="163"/>
        <end position="307"/>
    </location>
</feature>
<evidence type="ECO:0000259" key="2">
    <source>
        <dbReference type="Pfam" id="PF05050"/>
    </source>
</evidence>
<name>R7V621_CAPTE</name>